<reference evidence="3" key="1">
    <citation type="submission" date="2021-02" db="EMBL/GenBank/DDBJ databases">
        <authorList>
            <person name="Dougan E. K."/>
            <person name="Rhodes N."/>
            <person name="Thang M."/>
            <person name="Chan C."/>
        </authorList>
    </citation>
    <scope>NUCLEOTIDE SEQUENCE</scope>
</reference>
<organism evidence="3 4">
    <name type="scientific">Polarella glacialis</name>
    <name type="common">Dinoflagellate</name>
    <dbReference type="NCBI Taxonomy" id="89957"/>
    <lineage>
        <taxon>Eukaryota</taxon>
        <taxon>Sar</taxon>
        <taxon>Alveolata</taxon>
        <taxon>Dinophyceae</taxon>
        <taxon>Suessiales</taxon>
        <taxon>Suessiaceae</taxon>
        <taxon>Polarella</taxon>
    </lineage>
</organism>
<evidence type="ECO:0000313" key="2">
    <source>
        <dbReference type="EMBL" id="CAE8628690.1"/>
    </source>
</evidence>
<dbReference type="EMBL" id="CAJNNV010029460">
    <property type="protein sequence ID" value="CAE8628690.1"/>
    <property type="molecule type" value="Genomic_DNA"/>
</dbReference>
<accession>A0A813KNJ0</accession>
<evidence type="ECO:0000313" key="5">
    <source>
        <dbReference type="Proteomes" id="UP000654075"/>
    </source>
</evidence>
<dbReference type="AlphaFoldDB" id="A0A813KNJ0"/>
<name>A0A813KNJ0_POLGL</name>
<evidence type="ECO:0008006" key="6">
    <source>
        <dbReference type="Google" id="ProtNLM"/>
    </source>
</evidence>
<feature type="chain" id="PRO_5036408970" description="Phospholipase B-like" evidence="1">
    <location>
        <begin position="20"/>
        <end position="238"/>
    </location>
</feature>
<evidence type="ECO:0000256" key="1">
    <source>
        <dbReference type="SAM" id="SignalP"/>
    </source>
</evidence>
<feature type="signal peptide" evidence="1">
    <location>
        <begin position="1"/>
        <end position="19"/>
    </location>
</feature>
<proteinExistence type="predicted"/>
<dbReference type="Proteomes" id="UP000654075">
    <property type="component" value="Unassembled WGS sequence"/>
</dbReference>
<keyword evidence="1" id="KW-0732">Signal</keyword>
<sequence>MAHLLPLWIVPLVLLAASALETAQPDVCDDAVGDEVAALQLKANHNSSLGEIDEMHYVIVEYHGIVAGYHTETMICPKAKFSRRDQEFLEGSTLNKMGGKIPEGWWKSWDVACTEIAYGKTSSPSGKPCSGVDFVRNRKISKTDTANVGGVISGPWKYLLGWGNKPVADMKQDVCGNGKGKLWSETAYDLLTNNCNRFTATLLKCSLHLNYKMEPPLRGWVWYLKFGYGTWSYAGIAC</sequence>
<dbReference type="EMBL" id="CAJNNW010031481">
    <property type="protein sequence ID" value="CAE8707698.1"/>
    <property type="molecule type" value="Genomic_DNA"/>
</dbReference>
<keyword evidence="5" id="KW-1185">Reference proteome</keyword>
<evidence type="ECO:0000313" key="3">
    <source>
        <dbReference type="EMBL" id="CAE8707698.1"/>
    </source>
</evidence>
<dbReference type="Proteomes" id="UP000626109">
    <property type="component" value="Unassembled WGS sequence"/>
</dbReference>
<protein>
    <recommendedName>
        <fullName evidence="6">Phospholipase B-like</fullName>
    </recommendedName>
</protein>
<gene>
    <name evidence="2" type="ORF">PGLA1383_LOCUS45298</name>
    <name evidence="3" type="ORF">PGLA2088_LOCUS34643</name>
</gene>
<evidence type="ECO:0000313" key="4">
    <source>
        <dbReference type="Proteomes" id="UP000626109"/>
    </source>
</evidence>
<comment type="caution">
    <text evidence="3">The sequence shown here is derived from an EMBL/GenBank/DDBJ whole genome shotgun (WGS) entry which is preliminary data.</text>
</comment>